<protein>
    <submittedName>
        <fullName evidence="5">Tagaturonate reductase</fullName>
    </submittedName>
</protein>
<feature type="domain" description="Mannitol dehydrogenase N-terminal" evidence="3">
    <location>
        <begin position="28"/>
        <end position="263"/>
    </location>
</feature>
<dbReference type="InterPro" id="IPR013118">
    <property type="entry name" value="Mannitol_DH_C"/>
</dbReference>
<reference evidence="5 6" key="1">
    <citation type="submission" date="2019-09" db="EMBL/GenBank/DDBJ databases">
        <title>Chitinophaga ginsengihumi sp. nov., isolated from soil of ginseng rhizosphere.</title>
        <authorList>
            <person name="Lee J."/>
        </authorList>
    </citation>
    <scope>NUCLEOTIDE SEQUENCE [LARGE SCALE GENOMIC DNA]</scope>
    <source>
        <strain evidence="5 6">BN140078</strain>
    </source>
</reference>
<dbReference type="NCBIfam" id="NF002969">
    <property type="entry name" value="PRK03643.1"/>
    <property type="match status" value="1"/>
</dbReference>
<dbReference type="Pfam" id="PF01232">
    <property type="entry name" value="Mannitol_dh"/>
    <property type="match status" value="1"/>
</dbReference>
<accession>A0A5B2VQB5</accession>
<evidence type="ECO:0000259" key="3">
    <source>
        <dbReference type="Pfam" id="PF01232"/>
    </source>
</evidence>
<dbReference type="GO" id="GO:0008926">
    <property type="term" value="F:mannitol-1-phosphate 5-dehydrogenase activity"/>
    <property type="evidence" value="ECO:0007669"/>
    <property type="project" value="TreeGrafter"/>
</dbReference>
<evidence type="ECO:0000313" key="6">
    <source>
        <dbReference type="Proteomes" id="UP000324611"/>
    </source>
</evidence>
<proteinExistence type="predicted"/>
<sequence length="504" mass="56246">MLPVLNKDLALQRPDLEIPANYFTYPEKVLQFGTGVLLRGLVDYLIDKANKQGIFKGRVVVVKSTDGPTTEFTAQDNLYTTHIKGVSQGELINKSLVNASISRVLQSNAEWADVLKTVHQPELQVIISNTTEVGIQYVEEKISAGVPASFPAKLLAVLWERYQYFKGSSHTGFVIVPTELVVDNGRLLQEIVLKLAAFNELPESFKQWIKTDNHFCNSLVDRIVPGKPRDLDALQEKAGYTDGLWIDVEPFLLWAVEGDEYVRQVLSFQQADARMLIASSITPYREQKLRILNGSHTISVPLAFLGGLNTVYECMEHPYMRSFFHTVVMEEILPTIQDICPQADSFAQDVLDRFANPYIAHKLISITFQESSKMNARNVRTLVRYYERQQALPPAMCLGFAAMLLFLRPVKEESGKYYGARGAEEYLITDDNAAVFAAHWQGITAADGSAVAAMVQQICADSRLWETDLTQLEGFAAAVTGHLLGMLQEGTITYAAGRKVIANQ</sequence>
<organism evidence="5 6">
    <name type="scientific">Chitinophaga agrisoli</name>
    <dbReference type="NCBI Taxonomy" id="2607653"/>
    <lineage>
        <taxon>Bacteria</taxon>
        <taxon>Pseudomonadati</taxon>
        <taxon>Bacteroidota</taxon>
        <taxon>Chitinophagia</taxon>
        <taxon>Chitinophagales</taxon>
        <taxon>Chitinophagaceae</taxon>
        <taxon>Chitinophaga</taxon>
    </lineage>
</organism>
<dbReference type="Gene3D" id="1.10.1040.10">
    <property type="entry name" value="N-(1-d-carboxylethyl)-l-norvaline Dehydrogenase, domain 2"/>
    <property type="match status" value="1"/>
</dbReference>
<dbReference type="Gene3D" id="3.40.50.720">
    <property type="entry name" value="NAD(P)-binding Rossmann-like Domain"/>
    <property type="match status" value="1"/>
</dbReference>
<evidence type="ECO:0000259" key="4">
    <source>
        <dbReference type="Pfam" id="PF08125"/>
    </source>
</evidence>
<name>A0A5B2VQB5_9BACT</name>
<dbReference type="GO" id="GO:0019592">
    <property type="term" value="P:mannitol catabolic process"/>
    <property type="evidence" value="ECO:0007669"/>
    <property type="project" value="TreeGrafter"/>
</dbReference>
<evidence type="ECO:0000256" key="2">
    <source>
        <dbReference type="ARBA" id="ARBA00023027"/>
    </source>
</evidence>
<dbReference type="InterPro" id="IPR013328">
    <property type="entry name" value="6PGD_dom2"/>
</dbReference>
<dbReference type="Pfam" id="PF08125">
    <property type="entry name" value="Mannitol_dh_C"/>
    <property type="match status" value="1"/>
</dbReference>
<dbReference type="AlphaFoldDB" id="A0A5B2VQB5"/>
<dbReference type="GO" id="GO:0005829">
    <property type="term" value="C:cytosol"/>
    <property type="evidence" value="ECO:0007669"/>
    <property type="project" value="TreeGrafter"/>
</dbReference>
<keyword evidence="1" id="KW-0560">Oxidoreductase</keyword>
<dbReference type="InterPro" id="IPR008927">
    <property type="entry name" value="6-PGluconate_DH-like_C_sf"/>
</dbReference>
<gene>
    <name evidence="5" type="ORF">F0L74_30140</name>
</gene>
<dbReference type="InterPro" id="IPR036291">
    <property type="entry name" value="NAD(P)-bd_dom_sf"/>
</dbReference>
<comment type="caution">
    <text evidence="5">The sequence shown here is derived from an EMBL/GenBank/DDBJ whole genome shotgun (WGS) entry which is preliminary data.</text>
</comment>
<dbReference type="Proteomes" id="UP000324611">
    <property type="component" value="Unassembled WGS sequence"/>
</dbReference>
<reference evidence="5 6" key="2">
    <citation type="submission" date="2019-09" db="EMBL/GenBank/DDBJ databases">
        <authorList>
            <person name="Jin C."/>
        </authorList>
    </citation>
    <scope>NUCLEOTIDE SEQUENCE [LARGE SCALE GENOMIC DNA]</scope>
    <source>
        <strain evidence="5 6">BN140078</strain>
    </source>
</reference>
<evidence type="ECO:0000256" key="1">
    <source>
        <dbReference type="ARBA" id="ARBA00023002"/>
    </source>
</evidence>
<dbReference type="PANTHER" id="PTHR30524:SF0">
    <property type="entry name" value="ALTRONATE OXIDOREDUCTASE-RELATED"/>
    <property type="match status" value="1"/>
</dbReference>
<dbReference type="InterPro" id="IPR013131">
    <property type="entry name" value="Mannitol_DH_N"/>
</dbReference>
<dbReference type="EMBL" id="VUOC01000004">
    <property type="protein sequence ID" value="KAA2240417.1"/>
    <property type="molecule type" value="Genomic_DNA"/>
</dbReference>
<evidence type="ECO:0000313" key="5">
    <source>
        <dbReference type="EMBL" id="KAA2240417.1"/>
    </source>
</evidence>
<dbReference type="RefSeq" id="WP_149841595.1">
    <property type="nucleotide sequence ID" value="NZ_VUOC01000004.1"/>
</dbReference>
<feature type="domain" description="Mannitol dehydrogenase C-terminal" evidence="4">
    <location>
        <begin position="281"/>
        <end position="482"/>
    </location>
</feature>
<keyword evidence="6" id="KW-1185">Reference proteome</keyword>
<keyword evidence="2" id="KW-0520">NAD</keyword>
<dbReference type="SUPFAM" id="SSF51735">
    <property type="entry name" value="NAD(P)-binding Rossmann-fold domains"/>
    <property type="match status" value="1"/>
</dbReference>
<dbReference type="PANTHER" id="PTHR30524">
    <property type="entry name" value="MANNITOL-1-PHOSPHATE 5-DEHYDROGENASE"/>
    <property type="match status" value="1"/>
</dbReference>
<dbReference type="SUPFAM" id="SSF48179">
    <property type="entry name" value="6-phosphogluconate dehydrogenase C-terminal domain-like"/>
    <property type="match status" value="1"/>
</dbReference>